<dbReference type="AlphaFoldDB" id="A0A6P2CKE7"/>
<gene>
    <name evidence="2" type="ORF">DW322_00840</name>
    <name evidence="1" type="ORF">DW322_21480</name>
</gene>
<evidence type="ECO:0000313" key="1">
    <source>
        <dbReference type="EMBL" id="TXG88286.1"/>
    </source>
</evidence>
<evidence type="ECO:0000313" key="3">
    <source>
        <dbReference type="Proteomes" id="UP000471120"/>
    </source>
</evidence>
<comment type="caution">
    <text evidence="2">The sequence shown here is derived from an EMBL/GenBank/DDBJ whole genome shotgun (WGS) entry which is preliminary data.</text>
</comment>
<reference evidence="2 3" key="1">
    <citation type="submission" date="2018-07" db="EMBL/GenBank/DDBJ databases">
        <title>Genome sequence of Rhodococcus rhodnii ATCC 35071 from Rhodnius prolixus.</title>
        <authorList>
            <person name="Patel V."/>
            <person name="Vogel K.J."/>
        </authorList>
    </citation>
    <scope>NUCLEOTIDE SEQUENCE [LARGE SCALE GENOMIC DNA]</scope>
    <source>
        <strain evidence="2 3">ATCC 35071</strain>
    </source>
</reference>
<dbReference type="EMBL" id="QRCM01000001">
    <property type="protein sequence ID" value="TXG92271.1"/>
    <property type="molecule type" value="Genomic_DNA"/>
</dbReference>
<proteinExistence type="predicted"/>
<protein>
    <submittedName>
        <fullName evidence="2">Uncharacterized protein</fullName>
    </submittedName>
</protein>
<sequence length="111" mass="12188">MTEPREFRKRPVVIEAMQMPEDADPPASHAVYLWVESNTAGSFEPLAVIEGRKACPASGVSLDPRDGRMIISTLEGLHWVDLGDWVIRGVAGEFYPCKPDIFAATYDAVPA</sequence>
<evidence type="ECO:0000313" key="2">
    <source>
        <dbReference type="EMBL" id="TXG92271.1"/>
    </source>
</evidence>
<organism evidence="2 3">
    <name type="scientific">Rhodococcus rhodnii</name>
    <dbReference type="NCBI Taxonomy" id="38312"/>
    <lineage>
        <taxon>Bacteria</taxon>
        <taxon>Bacillati</taxon>
        <taxon>Actinomycetota</taxon>
        <taxon>Actinomycetes</taxon>
        <taxon>Mycobacteriales</taxon>
        <taxon>Nocardiaceae</taxon>
        <taxon>Rhodococcus</taxon>
    </lineage>
</organism>
<name>A0A6P2CKE7_9NOCA</name>
<dbReference type="Proteomes" id="UP000471120">
    <property type="component" value="Unassembled WGS sequence"/>
</dbReference>
<dbReference type="EMBL" id="QRCM01000003">
    <property type="protein sequence ID" value="TXG88286.1"/>
    <property type="molecule type" value="Genomic_DNA"/>
</dbReference>
<accession>A0A6P2CKE7</accession>